<dbReference type="STRING" id="411154.GFO_1185"/>
<keyword evidence="1" id="KW-0812">Transmembrane</keyword>
<proteinExistence type="predicted"/>
<keyword evidence="1" id="KW-0472">Membrane</keyword>
<feature type="transmembrane region" description="Helical" evidence="1">
    <location>
        <begin position="7"/>
        <end position="27"/>
    </location>
</feature>
<dbReference type="InterPro" id="IPR046601">
    <property type="entry name" value="DUF6660"/>
</dbReference>
<dbReference type="HOGENOM" id="CLU_151876_0_0_10"/>
<dbReference type="Pfam" id="PF20365">
    <property type="entry name" value="DUF6660"/>
    <property type="match status" value="1"/>
</dbReference>
<reference evidence="2 3" key="1">
    <citation type="journal article" date="2006" name="Environ. Microbiol.">
        <title>Whole genome analysis of the marine Bacteroidetes'Gramella forsetii' reveals adaptations to degradation of polymeric organic matter.</title>
        <authorList>
            <person name="Bauer M."/>
            <person name="Kube M."/>
            <person name="Teeling H."/>
            <person name="Richter M."/>
            <person name="Lombardot T."/>
            <person name="Allers E."/>
            <person name="Wuerdemann C.A."/>
            <person name="Quast C."/>
            <person name="Kuhl H."/>
            <person name="Knaust F."/>
            <person name="Woebken D."/>
            <person name="Bischof K."/>
            <person name="Mussmann M."/>
            <person name="Choudhuri J.V."/>
            <person name="Meyer F."/>
            <person name="Reinhardt R."/>
            <person name="Amann R.I."/>
            <person name="Gloeckner F.O."/>
        </authorList>
    </citation>
    <scope>NUCLEOTIDE SEQUENCE [LARGE SCALE GENOMIC DNA]</scope>
    <source>
        <strain evidence="2 3">KT0803</strain>
    </source>
</reference>
<evidence type="ECO:0000313" key="3">
    <source>
        <dbReference type="Proteomes" id="UP000000755"/>
    </source>
</evidence>
<dbReference type="eggNOG" id="ENOG5032YEM">
    <property type="taxonomic scope" value="Bacteria"/>
</dbReference>
<accession>A0M0L4</accession>
<name>A0M0L4_CHRFK</name>
<organism evidence="2 3">
    <name type="scientific">Christiangramia forsetii (strain DSM 17595 / CGMCC 1.15422 / KT0803)</name>
    <name type="common">Gramella forsetii</name>
    <dbReference type="NCBI Taxonomy" id="411154"/>
    <lineage>
        <taxon>Bacteria</taxon>
        <taxon>Pseudomonadati</taxon>
        <taxon>Bacteroidota</taxon>
        <taxon>Flavobacteriia</taxon>
        <taxon>Flavobacteriales</taxon>
        <taxon>Flavobacteriaceae</taxon>
        <taxon>Christiangramia</taxon>
    </lineage>
</organism>
<dbReference type="Proteomes" id="UP000000755">
    <property type="component" value="Chromosome"/>
</dbReference>
<evidence type="ECO:0000313" key="2">
    <source>
        <dbReference type="EMBL" id="CAL66159.1"/>
    </source>
</evidence>
<evidence type="ECO:0000256" key="1">
    <source>
        <dbReference type="SAM" id="Phobius"/>
    </source>
</evidence>
<dbReference type="KEGG" id="gfo:GFO_1185"/>
<dbReference type="EMBL" id="CU207366">
    <property type="protein sequence ID" value="CAL66159.1"/>
    <property type="molecule type" value="Genomic_DNA"/>
</dbReference>
<gene>
    <name evidence="2" type="ordered locus">GFO_1185</name>
</gene>
<keyword evidence="1" id="KW-1133">Transmembrane helix</keyword>
<sequence>MIFFYLCSVKIIAVILSLYIFGLNLLACNDSDTSQVIADSEVTVVAAQNLDIDHSHDKVVDLCPPFCSCHCCHVHTVDFGSSNFKALIKEIPSKAFVYFDSSVEEPILSFLDPPKV</sequence>
<dbReference type="AlphaFoldDB" id="A0M0L4"/>
<protein>
    <submittedName>
        <fullName evidence="2">Uncharacterized protein</fullName>
    </submittedName>
</protein>